<feature type="region of interest" description="Disordered" evidence="8">
    <location>
        <begin position="364"/>
        <end position="399"/>
    </location>
</feature>
<keyword evidence="4" id="KW-1003">Cell membrane</keyword>
<comment type="caution">
    <text evidence="13">The sequence shown here is derived from an EMBL/GenBank/DDBJ whole genome shotgun (WGS) entry which is preliminary data.</text>
</comment>
<evidence type="ECO:0000256" key="6">
    <source>
        <dbReference type="ARBA" id="ARBA00023136"/>
    </source>
</evidence>
<gene>
    <name evidence="13" type="ORF">F6X51_16460</name>
</gene>
<sequence>MQQNKQPSRRPGRTALVLLIAAALAGAGGFYGWQRVRPEAAATQAAKAPPPIPVTLASVERQPFNRVLDGLGTVQAFNTVQVRTRVDGEVQRIAFKEGQTVRRGDILAEIDPRPYQAALDQAKAKKVQDEANLKNAKADLDRYTRLGEFASRQQTDTQASTVNQLTAQIAADQGAIDNAQTQLSYATIRSPLDGITGFRQVDAGNIVNASAQTAIVTITQVEPIFVVFTAPEEQLPRIMAALAKGTVPVEARSTDGLTKLSEGRLDLVNNQVDTATGTIRLKAAFANADHALWPGLSVSTRMRLGIVRDALTIPDDAVQHGPSGLFVFVVGPDNEARQQAITVSGSSDGRTLVTDGLAAGDRVIQEGQYRVQPGSRVAEARARETAQAAPRPASPSQER</sequence>
<evidence type="ECO:0000259" key="10">
    <source>
        <dbReference type="Pfam" id="PF25917"/>
    </source>
</evidence>
<dbReference type="PANTHER" id="PTHR30469">
    <property type="entry name" value="MULTIDRUG RESISTANCE PROTEIN MDTA"/>
    <property type="match status" value="1"/>
</dbReference>
<dbReference type="NCBIfam" id="TIGR01730">
    <property type="entry name" value="RND_mfp"/>
    <property type="match status" value="1"/>
</dbReference>
<dbReference type="Pfam" id="PF25967">
    <property type="entry name" value="RND-MFP_C"/>
    <property type="match status" value="1"/>
</dbReference>
<dbReference type="Gene3D" id="2.40.420.20">
    <property type="match status" value="1"/>
</dbReference>
<evidence type="ECO:0000256" key="1">
    <source>
        <dbReference type="ARBA" id="ARBA00004236"/>
    </source>
</evidence>
<dbReference type="InterPro" id="IPR006143">
    <property type="entry name" value="RND_pump_MFP"/>
</dbReference>
<keyword evidence="6" id="KW-0472">Membrane</keyword>
<evidence type="ECO:0000259" key="11">
    <source>
        <dbReference type="Pfam" id="PF25944"/>
    </source>
</evidence>
<dbReference type="Pfam" id="PF25944">
    <property type="entry name" value="Beta-barrel_RND"/>
    <property type="match status" value="1"/>
</dbReference>
<dbReference type="Proteomes" id="UP000441523">
    <property type="component" value="Unassembled WGS sequence"/>
</dbReference>
<dbReference type="InterPro" id="IPR058624">
    <property type="entry name" value="MdtA-like_HH"/>
</dbReference>
<feature type="domain" description="Multidrug resistance protein MdtA-like beta-barrel" evidence="11">
    <location>
        <begin position="223"/>
        <end position="305"/>
    </location>
</feature>
<evidence type="ECO:0000259" key="12">
    <source>
        <dbReference type="Pfam" id="PF25967"/>
    </source>
</evidence>
<dbReference type="FunFam" id="2.40.420.20:FF:000001">
    <property type="entry name" value="Efflux RND transporter periplasmic adaptor subunit"/>
    <property type="match status" value="1"/>
</dbReference>
<evidence type="ECO:0000259" key="9">
    <source>
        <dbReference type="Pfam" id="PF25876"/>
    </source>
</evidence>
<evidence type="ECO:0000313" key="14">
    <source>
        <dbReference type="Proteomes" id="UP000441523"/>
    </source>
</evidence>
<protein>
    <submittedName>
        <fullName evidence="13">Efflux RND transporter periplasmic adaptor subunit</fullName>
    </submittedName>
</protein>
<dbReference type="AlphaFoldDB" id="A0A6N6MS46"/>
<keyword evidence="14" id="KW-1185">Reference proteome</keyword>
<keyword evidence="5" id="KW-0997">Cell inner membrane</keyword>
<name>A0A6N6MS46_9HYPH</name>
<evidence type="ECO:0000256" key="2">
    <source>
        <dbReference type="ARBA" id="ARBA00009477"/>
    </source>
</evidence>
<organism evidence="13 14">
    <name type="scientific">Methylobacterium planeticum</name>
    <dbReference type="NCBI Taxonomy" id="2615211"/>
    <lineage>
        <taxon>Bacteria</taxon>
        <taxon>Pseudomonadati</taxon>
        <taxon>Pseudomonadota</taxon>
        <taxon>Alphaproteobacteria</taxon>
        <taxon>Hyphomicrobiales</taxon>
        <taxon>Methylobacteriaceae</taxon>
        <taxon>Methylobacterium</taxon>
    </lineage>
</organism>
<dbReference type="Gene3D" id="2.40.50.100">
    <property type="match status" value="1"/>
</dbReference>
<dbReference type="GO" id="GO:0015562">
    <property type="term" value="F:efflux transmembrane transporter activity"/>
    <property type="evidence" value="ECO:0007669"/>
    <property type="project" value="TreeGrafter"/>
</dbReference>
<dbReference type="Gene3D" id="2.40.30.170">
    <property type="match status" value="1"/>
</dbReference>
<evidence type="ECO:0000313" key="13">
    <source>
        <dbReference type="EMBL" id="KAB1072355.1"/>
    </source>
</evidence>
<dbReference type="InterPro" id="IPR058625">
    <property type="entry name" value="MdtA-like_BSH"/>
</dbReference>
<comment type="subcellular location">
    <subcellularLocation>
        <location evidence="1">Cell membrane</location>
    </subcellularLocation>
</comment>
<dbReference type="EMBL" id="VZZJ01000014">
    <property type="protein sequence ID" value="KAB1072355.1"/>
    <property type="molecule type" value="Genomic_DNA"/>
</dbReference>
<dbReference type="SUPFAM" id="SSF111369">
    <property type="entry name" value="HlyD-like secretion proteins"/>
    <property type="match status" value="1"/>
</dbReference>
<accession>A0A6N6MS46</accession>
<feature type="compositionally biased region" description="Low complexity" evidence="8">
    <location>
        <begin position="385"/>
        <end position="399"/>
    </location>
</feature>
<dbReference type="PANTHER" id="PTHR30469:SF36">
    <property type="entry name" value="BLL3903 PROTEIN"/>
    <property type="match status" value="1"/>
</dbReference>
<feature type="domain" description="Multidrug resistance protein MdtA-like alpha-helical hairpin" evidence="9">
    <location>
        <begin position="119"/>
        <end position="186"/>
    </location>
</feature>
<keyword evidence="3" id="KW-0813">Transport</keyword>
<proteinExistence type="inferred from homology"/>
<dbReference type="Pfam" id="PF25917">
    <property type="entry name" value="BSH_RND"/>
    <property type="match status" value="1"/>
</dbReference>
<feature type="domain" description="Multidrug resistance protein MdtA-like C-terminal permuted SH3" evidence="12">
    <location>
        <begin position="309"/>
        <end position="367"/>
    </location>
</feature>
<evidence type="ECO:0000256" key="5">
    <source>
        <dbReference type="ARBA" id="ARBA00022519"/>
    </source>
</evidence>
<feature type="coiled-coil region" evidence="7">
    <location>
        <begin position="119"/>
        <end position="182"/>
    </location>
</feature>
<evidence type="ECO:0000256" key="4">
    <source>
        <dbReference type="ARBA" id="ARBA00022475"/>
    </source>
</evidence>
<dbReference type="GO" id="GO:0030313">
    <property type="term" value="C:cell envelope"/>
    <property type="evidence" value="ECO:0007669"/>
    <property type="project" value="UniProtKB-SubCell"/>
</dbReference>
<feature type="domain" description="Multidrug resistance protein MdtA-like barrel-sandwich hybrid" evidence="10">
    <location>
        <begin position="78"/>
        <end position="219"/>
    </location>
</feature>
<evidence type="ECO:0000256" key="7">
    <source>
        <dbReference type="SAM" id="Coils"/>
    </source>
</evidence>
<dbReference type="Pfam" id="PF25876">
    <property type="entry name" value="HH_MFP_RND"/>
    <property type="match status" value="1"/>
</dbReference>
<reference evidence="13 14" key="1">
    <citation type="submission" date="2019-09" db="EMBL/GenBank/DDBJ databases">
        <title>YIM 132548 draft genome.</title>
        <authorList>
            <person name="Jiang L."/>
        </authorList>
    </citation>
    <scope>NUCLEOTIDE SEQUENCE [LARGE SCALE GENOMIC DNA]</scope>
    <source>
        <strain evidence="13 14">YIM 132548</strain>
    </source>
</reference>
<evidence type="ECO:0000256" key="8">
    <source>
        <dbReference type="SAM" id="MobiDB-lite"/>
    </source>
</evidence>
<dbReference type="Gene3D" id="1.10.287.470">
    <property type="entry name" value="Helix hairpin bin"/>
    <property type="match status" value="1"/>
</dbReference>
<dbReference type="InterPro" id="IPR058627">
    <property type="entry name" value="MdtA-like_C"/>
</dbReference>
<dbReference type="GO" id="GO:1990281">
    <property type="term" value="C:efflux pump complex"/>
    <property type="evidence" value="ECO:0007669"/>
    <property type="project" value="TreeGrafter"/>
</dbReference>
<comment type="similarity">
    <text evidence="2">Belongs to the membrane fusion protein (MFP) (TC 8.A.1) family.</text>
</comment>
<keyword evidence="7" id="KW-0175">Coiled coil</keyword>
<evidence type="ECO:0000256" key="3">
    <source>
        <dbReference type="ARBA" id="ARBA00022448"/>
    </source>
</evidence>
<dbReference type="InterPro" id="IPR058626">
    <property type="entry name" value="MdtA-like_b-barrel"/>
</dbReference>